<dbReference type="EMBL" id="RBIM01000006">
    <property type="protein sequence ID" value="RKQ95491.1"/>
    <property type="molecule type" value="Genomic_DNA"/>
</dbReference>
<keyword evidence="2" id="KW-0808">Transferase</keyword>
<protein>
    <submittedName>
        <fullName evidence="2">CelD/BcsL family acetyltransferase involved in cellulose biosynthesis</fullName>
    </submittedName>
</protein>
<proteinExistence type="predicted"/>
<dbReference type="SUPFAM" id="SSF55729">
    <property type="entry name" value="Acyl-CoA N-acyltransferases (Nat)"/>
    <property type="match status" value="1"/>
</dbReference>
<feature type="domain" description="BioF2-like acetyltransferase" evidence="1">
    <location>
        <begin position="154"/>
        <end position="298"/>
    </location>
</feature>
<dbReference type="InterPro" id="IPR038740">
    <property type="entry name" value="BioF2-like_GNAT_dom"/>
</dbReference>
<dbReference type="GO" id="GO:0016740">
    <property type="term" value="F:transferase activity"/>
    <property type="evidence" value="ECO:0007669"/>
    <property type="project" value="UniProtKB-KW"/>
</dbReference>
<dbReference type="OrthoDB" id="4700839at2"/>
<evidence type="ECO:0000259" key="1">
    <source>
        <dbReference type="Pfam" id="PF13480"/>
    </source>
</evidence>
<reference evidence="2 3" key="1">
    <citation type="submission" date="2018-10" db="EMBL/GenBank/DDBJ databases">
        <title>Genomic Encyclopedia of Type Strains, Phase IV (KMG-IV): sequencing the most valuable type-strain genomes for metagenomic binning, comparative biology and taxonomic classification.</title>
        <authorList>
            <person name="Goeker M."/>
        </authorList>
    </citation>
    <scope>NUCLEOTIDE SEQUENCE [LARGE SCALE GENOMIC DNA]</scope>
    <source>
        <strain evidence="2 3">DSM 4734</strain>
    </source>
</reference>
<organism evidence="2 3">
    <name type="scientific">Maricaulis maris</name>
    <dbReference type="NCBI Taxonomy" id="74318"/>
    <lineage>
        <taxon>Bacteria</taxon>
        <taxon>Pseudomonadati</taxon>
        <taxon>Pseudomonadota</taxon>
        <taxon>Alphaproteobacteria</taxon>
        <taxon>Maricaulales</taxon>
        <taxon>Maricaulaceae</taxon>
        <taxon>Maricaulis</taxon>
    </lineage>
</organism>
<dbReference type="InterPro" id="IPR016181">
    <property type="entry name" value="Acyl_CoA_acyltransferase"/>
</dbReference>
<dbReference type="Proteomes" id="UP000273675">
    <property type="component" value="Unassembled WGS sequence"/>
</dbReference>
<accession>A0A495D4L4</accession>
<evidence type="ECO:0000313" key="3">
    <source>
        <dbReference type="Proteomes" id="UP000273675"/>
    </source>
</evidence>
<evidence type="ECO:0000313" key="2">
    <source>
        <dbReference type="EMBL" id="RKQ95491.1"/>
    </source>
</evidence>
<comment type="caution">
    <text evidence="2">The sequence shown here is derived from an EMBL/GenBank/DDBJ whole genome shotgun (WGS) entry which is preliminary data.</text>
</comment>
<gene>
    <name evidence="2" type="ORF">C7435_2594</name>
</gene>
<sequence length="360" mass="39036">MQVDLKKPSELTGAERGAWRAFLAAEPSLASPYFALEFAECCEEARDDTRVLVVREQGAVVGFLPLQTGQFGFARGLAGPLGDVQGVIAPHSNRPDPAGWLAAAGIPVFSFHSALASQPGFAEAARDRPDGSWVIDVADGFDAWHAGRKSVNAKAMRNIATRFRRLGEVDGGHSFVMADYRPDVFETMVRLKRDQYRRTGVFDVFSVGWTGRLLKAILRRQSDHFSGVCSSLRVGGEIVAVHVGMASDRLCHYWFPAYEPDHSRLSPGVLLLVEMVRTAAAIGHVGIELGPGDYGFKKDLASSQTGLVGGRFTTRSVRGGLARVSRNCADACIQAPLGPLGRIPDKGLRKLDRLAGFWTL</sequence>
<dbReference type="AlphaFoldDB" id="A0A495D4L4"/>
<name>A0A495D4L4_9PROT</name>
<dbReference type="Pfam" id="PF13480">
    <property type="entry name" value="Acetyltransf_6"/>
    <property type="match status" value="1"/>
</dbReference>
<dbReference type="RefSeq" id="WP_121212007.1">
    <property type="nucleotide sequence ID" value="NZ_RBIM01000006.1"/>
</dbReference>